<dbReference type="InterPro" id="IPR011051">
    <property type="entry name" value="RmlC_Cupin_sf"/>
</dbReference>
<dbReference type="CDD" id="cd20303">
    <property type="entry name" value="cupin_ChrR_1"/>
    <property type="match status" value="1"/>
</dbReference>
<gene>
    <name evidence="2" type="ORF">ACFODX_11415</name>
</gene>
<dbReference type="SUPFAM" id="SSF51182">
    <property type="entry name" value="RmlC-like cupins"/>
    <property type="match status" value="2"/>
</dbReference>
<evidence type="ECO:0000313" key="3">
    <source>
        <dbReference type="Proteomes" id="UP001595555"/>
    </source>
</evidence>
<evidence type="ECO:0000313" key="2">
    <source>
        <dbReference type="EMBL" id="MFC3116168.1"/>
    </source>
</evidence>
<dbReference type="InterPro" id="IPR025979">
    <property type="entry name" value="ChrR-like_cupin_dom"/>
</dbReference>
<proteinExistence type="predicted"/>
<accession>A0ABV7FK16</accession>
<dbReference type="EMBL" id="JBHRTF010000004">
    <property type="protein sequence ID" value="MFC3116168.1"/>
    <property type="molecule type" value="Genomic_DNA"/>
</dbReference>
<keyword evidence="3" id="KW-1185">Reference proteome</keyword>
<feature type="domain" description="ChrR-like cupin" evidence="1">
    <location>
        <begin position="9"/>
        <end position="111"/>
    </location>
</feature>
<dbReference type="Gene3D" id="2.60.120.10">
    <property type="entry name" value="Jelly Rolls"/>
    <property type="match status" value="1"/>
</dbReference>
<comment type="caution">
    <text evidence="2">The sequence shown here is derived from an EMBL/GenBank/DDBJ whole genome shotgun (WGS) entry which is preliminary data.</text>
</comment>
<organism evidence="2 3">
    <name type="scientific">Cellvibrio fontiphilus</name>
    <dbReference type="NCBI Taxonomy" id="1815559"/>
    <lineage>
        <taxon>Bacteria</taxon>
        <taxon>Pseudomonadati</taxon>
        <taxon>Pseudomonadota</taxon>
        <taxon>Gammaproteobacteria</taxon>
        <taxon>Cellvibrionales</taxon>
        <taxon>Cellvibrionaceae</taxon>
        <taxon>Cellvibrio</taxon>
    </lineage>
</organism>
<dbReference type="Pfam" id="PF12973">
    <property type="entry name" value="Cupin_7"/>
    <property type="match status" value="1"/>
</dbReference>
<dbReference type="RefSeq" id="WP_378119173.1">
    <property type="nucleotide sequence ID" value="NZ_JBHRTF010000004.1"/>
</dbReference>
<dbReference type="Proteomes" id="UP001595555">
    <property type="component" value="Unassembled WGS sequence"/>
</dbReference>
<sequence length="222" mass="24547">MLINADFTQRVSITPDQYHWVASPQPGVERVMLDRIGAEKARATSIVRYAPDSFFPAHSHDAGEEILVLEGTFSEDAQSFRAGWYLRNPPGSSHQPSSLQGALIFVKLGQMPASETQPLRINTNTPELWQAQADRQLCPLFASTYEQVCLQRLTTGCLLFNGAIQSAELLVLTGDLVETDKVYPAGSWLRLRLPTGHYPHLAAGQNGATIYLKTGHLESRNE</sequence>
<protein>
    <submittedName>
        <fullName evidence="2">Cupin domain-containing protein</fullName>
    </submittedName>
</protein>
<reference evidence="3" key="1">
    <citation type="journal article" date="2019" name="Int. J. Syst. Evol. Microbiol.">
        <title>The Global Catalogue of Microorganisms (GCM) 10K type strain sequencing project: providing services to taxonomists for standard genome sequencing and annotation.</title>
        <authorList>
            <consortium name="The Broad Institute Genomics Platform"/>
            <consortium name="The Broad Institute Genome Sequencing Center for Infectious Disease"/>
            <person name="Wu L."/>
            <person name="Ma J."/>
        </authorList>
    </citation>
    <scope>NUCLEOTIDE SEQUENCE [LARGE SCALE GENOMIC DNA]</scope>
    <source>
        <strain evidence="3">KCTC 52237</strain>
    </source>
</reference>
<evidence type="ECO:0000259" key="1">
    <source>
        <dbReference type="Pfam" id="PF12973"/>
    </source>
</evidence>
<name>A0ABV7FK16_9GAMM</name>
<dbReference type="InterPro" id="IPR014710">
    <property type="entry name" value="RmlC-like_jellyroll"/>
</dbReference>